<evidence type="ECO:0000256" key="1">
    <source>
        <dbReference type="ARBA" id="ARBA00004496"/>
    </source>
</evidence>
<proteinExistence type="inferred from homology"/>
<feature type="compositionally biased region" description="Polar residues" evidence="9">
    <location>
        <begin position="217"/>
        <end position="229"/>
    </location>
</feature>
<dbReference type="SUPFAM" id="SSF52540">
    <property type="entry name" value="P-loop containing nucleoside triphosphate hydrolases"/>
    <property type="match status" value="1"/>
</dbReference>
<feature type="coiled-coil region" evidence="8">
    <location>
        <begin position="853"/>
        <end position="880"/>
    </location>
</feature>
<feature type="region of interest" description="Disordered" evidence="9">
    <location>
        <begin position="485"/>
        <end position="521"/>
    </location>
</feature>
<dbReference type="GO" id="GO:0051301">
    <property type="term" value="P:cell division"/>
    <property type="evidence" value="ECO:0007669"/>
    <property type="project" value="UniProtKB-KW"/>
</dbReference>
<dbReference type="PROSITE" id="PS51719">
    <property type="entry name" value="G_SEPTIN"/>
    <property type="match status" value="1"/>
</dbReference>
<evidence type="ECO:0000256" key="3">
    <source>
        <dbReference type="ARBA" id="ARBA00022618"/>
    </source>
</evidence>
<evidence type="ECO:0000256" key="4">
    <source>
        <dbReference type="ARBA" id="ARBA00022741"/>
    </source>
</evidence>
<feature type="compositionally biased region" description="Polar residues" evidence="9">
    <location>
        <begin position="116"/>
        <end position="132"/>
    </location>
</feature>
<dbReference type="OrthoDB" id="416553at2759"/>
<keyword evidence="5 7" id="KW-0342">GTP-binding</keyword>
<evidence type="ECO:0000256" key="9">
    <source>
        <dbReference type="SAM" id="MobiDB-lite"/>
    </source>
</evidence>
<evidence type="ECO:0000256" key="7">
    <source>
        <dbReference type="RuleBase" id="RU004560"/>
    </source>
</evidence>
<gene>
    <name evidence="11" type="ORF">MEDL_3133</name>
</gene>
<dbReference type="PANTHER" id="PTHR18884">
    <property type="entry name" value="SEPTIN"/>
    <property type="match status" value="1"/>
</dbReference>
<evidence type="ECO:0000256" key="5">
    <source>
        <dbReference type="ARBA" id="ARBA00023134"/>
    </source>
</evidence>
<dbReference type="EMBL" id="CAJPWZ010000180">
    <property type="protein sequence ID" value="CAG2187669.1"/>
    <property type="molecule type" value="Genomic_DNA"/>
</dbReference>
<organism evidence="11 12">
    <name type="scientific">Mytilus edulis</name>
    <name type="common">Blue mussel</name>
    <dbReference type="NCBI Taxonomy" id="6550"/>
    <lineage>
        <taxon>Eukaryota</taxon>
        <taxon>Metazoa</taxon>
        <taxon>Spiralia</taxon>
        <taxon>Lophotrochozoa</taxon>
        <taxon>Mollusca</taxon>
        <taxon>Bivalvia</taxon>
        <taxon>Autobranchia</taxon>
        <taxon>Pteriomorphia</taxon>
        <taxon>Mytilida</taxon>
        <taxon>Mytiloidea</taxon>
        <taxon>Mytilidae</taxon>
        <taxon>Mytilinae</taxon>
        <taxon>Mytilus</taxon>
    </lineage>
</organism>
<keyword evidence="2" id="KW-0963">Cytoplasm</keyword>
<feature type="region of interest" description="Disordered" evidence="9">
    <location>
        <begin position="304"/>
        <end position="335"/>
    </location>
</feature>
<feature type="compositionally biased region" description="Polar residues" evidence="9">
    <location>
        <begin position="304"/>
        <end position="317"/>
    </location>
</feature>
<evidence type="ECO:0000256" key="8">
    <source>
        <dbReference type="SAM" id="Coils"/>
    </source>
</evidence>
<evidence type="ECO:0000313" key="11">
    <source>
        <dbReference type="EMBL" id="CAG2187669.1"/>
    </source>
</evidence>
<dbReference type="GO" id="GO:0005737">
    <property type="term" value="C:cytoplasm"/>
    <property type="evidence" value="ECO:0007669"/>
    <property type="project" value="UniProtKB-SubCell"/>
</dbReference>
<keyword evidence="3" id="KW-0132">Cell division</keyword>
<comment type="subcellular location">
    <subcellularLocation>
        <location evidence="1">Cytoplasm</location>
    </subcellularLocation>
</comment>
<evidence type="ECO:0000313" key="12">
    <source>
        <dbReference type="Proteomes" id="UP000683360"/>
    </source>
</evidence>
<protein>
    <submittedName>
        <fullName evidence="11">SEPT4</fullName>
    </submittedName>
</protein>
<dbReference type="FunFam" id="3.40.50.300:FF:000064">
    <property type="entry name" value="Septin 4"/>
    <property type="match status" value="1"/>
</dbReference>
<evidence type="ECO:0000256" key="6">
    <source>
        <dbReference type="ARBA" id="ARBA00023306"/>
    </source>
</evidence>
<feature type="region of interest" description="Disordered" evidence="9">
    <location>
        <begin position="210"/>
        <end position="249"/>
    </location>
</feature>
<reference evidence="11" key="1">
    <citation type="submission" date="2021-03" db="EMBL/GenBank/DDBJ databases">
        <authorList>
            <person name="Bekaert M."/>
        </authorList>
    </citation>
    <scope>NUCLEOTIDE SEQUENCE</scope>
</reference>
<evidence type="ECO:0000256" key="2">
    <source>
        <dbReference type="ARBA" id="ARBA00022490"/>
    </source>
</evidence>
<dbReference type="InterPro" id="IPR027417">
    <property type="entry name" value="P-loop_NTPase"/>
</dbReference>
<dbReference type="Gene3D" id="3.40.50.300">
    <property type="entry name" value="P-loop containing nucleotide triphosphate hydrolases"/>
    <property type="match status" value="1"/>
</dbReference>
<feature type="compositionally biased region" description="Basic and acidic residues" evidence="9">
    <location>
        <begin position="133"/>
        <end position="145"/>
    </location>
</feature>
<keyword evidence="8" id="KW-0175">Coiled coil</keyword>
<keyword evidence="6" id="KW-0131">Cell cycle</keyword>
<dbReference type="Pfam" id="PF00735">
    <property type="entry name" value="Septin"/>
    <property type="match status" value="1"/>
</dbReference>
<dbReference type="CDD" id="cd01850">
    <property type="entry name" value="CDC_Septin"/>
    <property type="match status" value="1"/>
</dbReference>
<dbReference type="Proteomes" id="UP000683360">
    <property type="component" value="Unassembled WGS sequence"/>
</dbReference>
<comment type="similarity">
    <text evidence="7">Belongs to the TRAFAC class TrmE-Era-EngA-EngB-Septin-like GTPase superfamily. Septin GTPase family.</text>
</comment>
<keyword evidence="4 7" id="KW-0547">Nucleotide-binding</keyword>
<keyword evidence="12" id="KW-1185">Reference proteome</keyword>
<comment type="caution">
    <text evidence="11">The sequence shown here is derived from an EMBL/GenBank/DDBJ whole genome shotgun (WGS) entry which is preliminary data.</text>
</comment>
<name>A0A8S3Q0S7_MYTED</name>
<feature type="compositionally biased region" description="Polar residues" evidence="9">
    <location>
        <begin position="238"/>
        <end position="248"/>
    </location>
</feature>
<dbReference type="InterPro" id="IPR030379">
    <property type="entry name" value="G_SEPTIN_dom"/>
</dbReference>
<dbReference type="InterPro" id="IPR016491">
    <property type="entry name" value="Septin"/>
</dbReference>
<sequence length="896" mass="101473">MEEQKRSGFKTPLKFLSITRTTSSDRKVALPKISDRSLGKRLSIPVVMSEKRGNNSHSAMTETKDDSDQVIFRNSKVSTPTRPVSVCVPSAIDPKTRWRSQTADLRYPLLGRVSSSSEGVLNSNVPRDVNSNIEEKPNTDDRDIPSEVQNNNVEVNTTEKEINQIGLSVSTNQDNSNCARDLLSLEKHRECDITMVNSVSTETGYKITENNDECHSKTSNGTESGFTNNKENKDDNLSNKQSGNNIDVSKNMPDKPIFYGVVPVCSKEKAVSLHPKREINLSKYVSPKQDVNFSSLESHTCTSQSQVNAELSFSNDESVLENKREDVSFQEGKVTGDKEQITPVVKEELPPTRSSPLNALKMMSKDFESGFVFSPRTRAQMIENENENKNNGNSNVRSNISLMSRSEKLRNKVQSLYLDEDQSFKFEEKEKVVRPKSQIIPTSDSILDSVLTVSDASKIIATEEHIIPKITSKDLSTQGQKDKMTLNFNDKVQPKKKEPLSPIDTILTSPTRPARRRPSKRRYYGQKSLEEDEFIGFASLPEQVHRKAVRRGFDFSLMVLGDSGLGKSTLINSLFLTDLYKDREIPDTADLVERTLTTVKKQIEIEEKGKLTLSIVDRLTIVDTPGYNDAVNAEDSWKRVVSYVDQQFQLYYQAESGLNRKNINDTRIHCCLYFISPYGHGLKPLDILVMKKLHHKVNIVPLIAKSDVLTPKEVKRLKTKVLEDIKENDINIYTFPECDSDEDEEFKEQDKALKEAVPFAVIGSNTVVEAGGKKIRGRMYPWGIVEVDNPKHCDFIKLRQMLISTHMQDLKDITSEIHYENYRAESLLSSEVSKSNRERTKLKRDSIANLDKALETEQLLQEKEAEIQRMQEMLAKMQAQLQNNPNSQNGRLGNVR</sequence>
<feature type="domain" description="Septin-type G" evidence="10">
    <location>
        <begin position="551"/>
        <end position="829"/>
    </location>
</feature>
<dbReference type="GO" id="GO:0005525">
    <property type="term" value="F:GTP binding"/>
    <property type="evidence" value="ECO:0007669"/>
    <property type="project" value="UniProtKB-KW"/>
</dbReference>
<dbReference type="AlphaFoldDB" id="A0A8S3Q0S7"/>
<feature type="region of interest" description="Disordered" evidence="9">
    <location>
        <begin position="116"/>
        <end position="159"/>
    </location>
</feature>
<evidence type="ECO:0000259" key="10">
    <source>
        <dbReference type="PROSITE" id="PS51719"/>
    </source>
</evidence>
<accession>A0A8S3Q0S7</accession>